<proteinExistence type="predicted"/>
<evidence type="ECO:0000313" key="3">
    <source>
        <dbReference type="EMBL" id="KAF9442510.1"/>
    </source>
</evidence>
<name>A0A9P6BYH7_9AGAR</name>
<evidence type="ECO:0000313" key="4">
    <source>
        <dbReference type="Proteomes" id="UP000807342"/>
    </source>
</evidence>
<evidence type="ECO:0000256" key="2">
    <source>
        <dbReference type="SAM" id="SignalP"/>
    </source>
</evidence>
<sequence length="125" mass="12448">MAVSMTKVCFVAKTLLINILLMVMLADVSIQSPIRDTPAIRLVTRDGMCYRKCGPWPHEGGGGGDGNSFGGGSGGGDSNYPGNSGGGGYGGGGSGGGSGPGFSTLNLCPAGQRPVDIDACTTCCR</sequence>
<gene>
    <name evidence="3" type="ORF">P691DRAFT_810493</name>
</gene>
<organism evidence="3 4">
    <name type="scientific">Macrolepiota fuliginosa MF-IS2</name>
    <dbReference type="NCBI Taxonomy" id="1400762"/>
    <lineage>
        <taxon>Eukaryota</taxon>
        <taxon>Fungi</taxon>
        <taxon>Dikarya</taxon>
        <taxon>Basidiomycota</taxon>
        <taxon>Agaricomycotina</taxon>
        <taxon>Agaricomycetes</taxon>
        <taxon>Agaricomycetidae</taxon>
        <taxon>Agaricales</taxon>
        <taxon>Agaricineae</taxon>
        <taxon>Agaricaceae</taxon>
        <taxon>Macrolepiota</taxon>
    </lineage>
</organism>
<feature type="chain" id="PRO_5040118945" evidence="2">
    <location>
        <begin position="31"/>
        <end position="125"/>
    </location>
</feature>
<dbReference type="EMBL" id="MU151618">
    <property type="protein sequence ID" value="KAF9442510.1"/>
    <property type="molecule type" value="Genomic_DNA"/>
</dbReference>
<feature type="signal peptide" evidence="2">
    <location>
        <begin position="1"/>
        <end position="30"/>
    </location>
</feature>
<evidence type="ECO:0000256" key="1">
    <source>
        <dbReference type="SAM" id="MobiDB-lite"/>
    </source>
</evidence>
<dbReference type="AlphaFoldDB" id="A0A9P6BYH7"/>
<reference evidence="3" key="1">
    <citation type="submission" date="2020-11" db="EMBL/GenBank/DDBJ databases">
        <authorList>
            <consortium name="DOE Joint Genome Institute"/>
            <person name="Ahrendt S."/>
            <person name="Riley R."/>
            <person name="Andreopoulos W."/>
            <person name="Labutti K."/>
            <person name="Pangilinan J."/>
            <person name="Ruiz-Duenas F.J."/>
            <person name="Barrasa J.M."/>
            <person name="Sanchez-Garcia M."/>
            <person name="Camarero S."/>
            <person name="Miyauchi S."/>
            <person name="Serrano A."/>
            <person name="Linde D."/>
            <person name="Babiker R."/>
            <person name="Drula E."/>
            <person name="Ayuso-Fernandez I."/>
            <person name="Pacheco R."/>
            <person name="Padilla G."/>
            <person name="Ferreira P."/>
            <person name="Barriuso J."/>
            <person name="Kellner H."/>
            <person name="Castanera R."/>
            <person name="Alfaro M."/>
            <person name="Ramirez L."/>
            <person name="Pisabarro A.G."/>
            <person name="Kuo A."/>
            <person name="Tritt A."/>
            <person name="Lipzen A."/>
            <person name="He G."/>
            <person name="Yan M."/>
            <person name="Ng V."/>
            <person name="Cullen D."/>
            <person name="Martin F."/>
            <person name="Rosso M.-N."/>
            <person name="Henrissat B."/>
            <person name="Hibbett D."/>
            <person name="Martinez A.T."/>
            <person name="Grigoriev I.V."/>
        </authorList>
    </citation>
    <scope>NUCLEOTIDE SEQUENCE</scope>
    <source>
        <strain evidence="3">MF-IS2</strain>
    </source>
</reference>
<keyword evidence="2" id="KW-0732">Signal</keyword>
<feature type="region of interest" description="Disordered" evidence="1">
    <location>
        <begin position="61"/>
        <end position="93"/>
    </location>
</feature>
<dbReference type="Proteomes" id="UP000807342">
    <property type="component" value="Unassembled WGS sequence"/>
</dbReference>
<keyword evidence="4" id="KW-1185">Reference proteome</keyword>
<protein>
    <submittedName>
        <fullName evidence="3">Uncharacterized protein</fullName>
    </submittedName>
</protein>
<accession>A0A9P6BYH7</accession>
<comment type="caution">
    <text evidence="3">The sequence shown here is derived from an EMBL/GenBank/DDBJ whole genome shotgun (WGS) entry which is preliminary data.</text>
</comment>